<proteinExistence type="predicted"/>
<keyword evidence="2" id="KW-1185">Reference proteome</keyword>
<dbReference type="PANTHER" id="PTHR18867">
    <property type="entry name" value="RAD50"/>
    <property type="match status" value="1"/>
</dbReference>
<comment type="caution">
    <text evidence="1">The sequence shown here is derived from an EMBL/GenBank/DDBJ whole genome shotgun (WGS) entry which is preliminary data.</text>
</comment>
<sequence>MEYHHSLGDQINASFNWLARLRQLAPLSLTYPCSVPCARSIKAGDADLKCEEGAVQVKRLALAETFWLNCGILALDEQTTNLDVPNAESLAVALVSYHCNLQQ</sequence>
<protein>
    <submittedName>
        <fullName evidence="1">Uncharacterized protein</fullName>
    </submittedName>
</protein>
<dbReference type="PANTHER" id="PTHR18867:SF12">
    <property type="entry name" value="DNA REPAIR PROTEIN RAD50"/>
    <property type="match status" value="1"/>
</dbReference>
<organism evidence="1 2">
    <name type="scientific">Lactuca virosa</name>
    <dbReference type="NCBI Taxonomy" id="75947"/>
    <lineage>
        <taxon>Eukaryota</taxon>
        <taxon>Viridiplantae</taxon>
        <taxon>Streptophyta</taxon>
        <taxon>Embryophyta</taxon>
        <taxon>Tracheophyta</taxon>
        <taxon>Spermatophyta</taxon>
        <taxon>Magnoliopsida</taxon>
        <taxon>eudicotyledons</taxon>
        <taxon>Gunneridae</taxon>
        <taxon>Pentapetalae</taxon>
        <taxon>asterids</taxon>
        <taxon>campanulids</taxon>
        <taxon>Asterales</taxon>
        <taxon>Asteraceae</taxon>
        <taxon>Cichorioideae</taxon>
        <taxon>Cichorieae</taxon>
        <taxon>Lactucinae</taxon>
        <taxon>Lactuca</taxon>
    </lineage>
</organism>
<dbReference type="GO" id="GO:0006302">
    <property type="term" value="P:double-strand break repair"/>
    <property type="evidence" value="ECO:0007669"/>
    <property type="project" value="TreeGrafter"/>
</dbReference>
<dbReference type="AlphaFoldDB" id="A0AAU9M6Z9"/>
<name>A0AAU9M6Z9_9ASTR</name>
<dbReference type="GO" id="GO:0043047">
    <property type="term" value="F:single-stranded telomeric DNA binding"/>
    <property type="evidence" value="ECO:0007669"/>
    <property type="project" value="TreeGrafter"/>
</dbReference>
<gene>
    <name evidence="1" type="ORF">LVIROSA_LOCUS9830</name>
</gene>
<dbReference type="EMBL" id="CAKMRJ010001112">
    <property type="protein sequence ID" value="CAH1422502.1"/>
    <property type="molecule type" value="Genomic_DNA"/>
</dbReference>
<dbReference type="Proteomes" id="UP001157418">
    <property type="component" value="Unassembled WGS sequence"/>
</dbReference>
<dbReference type="GO" id="GO:0051880">
    <property type="term" value="F:G-quadruplex DNA binding"/>
    <property type="evidence" value="ECO:0007669"/>
    <property type="project" value="TreeGrafter"/>
</dbReference>
<reference evidence="1 2" key="1">
    <citation type="submission" date="2022-01" db="EMBL/GenBank/DDBJ databases">
        <authorList>
            <person name="Xiong W."/>
            <person name="Schranz E."/>
        </authorList>
    </citation>
    <scope>NUCLEOTIDE SEQUENCE [LARGE SCALE GENOMIC DNA]</scope>
</reference>
<dbReference type="GO" id="GO:0070192">
    <property type="term" value="P:chromosome organization involved in meiotic cell cycle"/>
    <property type="evidence" value="ECO:0007669"/>
    <property type="project" value="TreeGrafter"/>
</dbReference>
<accession>A0AAU9M6Z9</accession>
<evidence type="ECO:0000313" key="2">
    <source>
        <dbReference type="Proteomes" id="UP001157418"/>
    </source>
</evidence>
<dbReference type="GO" id="GO:0000722">
    <property type="term" value="P:telomere maintenance via recombination"/>
    <property type="evidence" value="ECO:0007669"/>
    <property type="project" value="TreeGrafter"/>
</dbReference>
<dbReference type="GO" id="GO:0000794">
    <property type="term" value="C:condensed nuclear chromosome"/>
    <property type="evidence" value="ECO:0007669"/>
    <property type="project" value="TreeGrafter"/>
</dbReference>
<dbReference type="GO" id="GO:0003691">
    <property type="term" value="F:double-stranded telomeric DNA binding"/>
    <property type="evidence" value="ECO:0007669"/>
    <property type="project" value="TreeGrafter"/>
</dbReference>
<dbReference type="GO" id="GO:0007004">
    <property type="term" value="P:telomere maintenance via telomerase"/>
    <property type="evidence" value="ECO:0007669"/>
    <property type="project" value="TreeGrafter"/>
</dbReference>
<evidence type="ECO:0000313" key="1">
    <source>
        <dbReference type="EMBL" id="CAH1422502.1"/>
    </source>
</evidence>
<dbReference type="GO" id="GO:0030870">
    <property type="term" value="C:Mre11 complex"/>
    <property type="evidence" value="ECO:0007669"/>
    <property type="project" value="TreeGrafter"/>
</dbReference>